<evidence type="ECO:0000256" key="5">
    <source>
        <dbReference type="ARBA" id="ARBA00023002"/>
    </source>
</evidence>
<dbReference type="EMBL" id="CABFJX010000001">
    <property type="protein sequence ID" value="VTT55545.1"/>
    <property type="molecule type" value="Genomic_DNA"/>
</dbReference>
<keyword evidence="5" id="KW-0560">Oxidoreductase</keyword>
<dbReference type="InterPro" id="IPR036188">
    <property type="entry name" value="FAD/NAD-bd_sf"/>
</dbReference>
<dbReference type="InterPro" id="IPR002938">
    <property type="entry name" value="FAD-bd"/>
</dbReference>
<feature type="domain" description="FAD-binding" evidence="7">
    <location>
        <begin position="364"/>
        <end position="691"/>
    </location>
</feature>
<evidence type="ECO:0000256" key="2">
    <source>
        <dbReference type="ARBA" id="ARBA00007992"/>
    </source>
</evidence>
<dbReference type="AlphaFoldDB" id="A0A9Q9R9I5"/>
<dbReference type="InterPro" id="IPR008949">
    <property type="entry name" value="Isoprenoid_synthase_dom_sf"/>
</dbReference>
<dbReference type="Gene3D" id="3.50.50.60">
    <property type="entry name" value="FAD/NAD(P)-binding domain"/>
    <property type="match status" value="1"/>
</dbReference>
<evidence type="ECO:0000256" key="3">
    <source>
        <dbReference type="ARBA" id="ARBA00022630"/>
    </source>
</evidence>
<evidence type="ECO:0000313" key="8">
    <source>
        <dbReference type="EMBL" id="VTT55545.1"/>
    </source>
</evidence>
<dbReference type="SUPFAM" id="SSF51905">
    <property type="entry name" value="FAD/NAD(P)-binding domain"/>
    <property type="match status" value="1"/>
</dbReference>
<dbReference type="Pfam" id="PF19086">
    <property type="entry name" value="Terpene_syn_C_2"/>
    <property type="match status" value="1"/>
</dbReference>
<dbReference type="SUPFAM" id="SSF48576">
    <property type="entry name" value="Terpenoid synthases"/>
    <property type="match status" value="1"/>
</dbReference>
<organism evidence="8 9">
    <name type="scientific">Fusarium fujikuroi</name>
    <name type="common">Bakanae and foot rot disease fungus</name>
    <name type="synonym">Gibberella fujikuroi</name>
    <dbReference type="NCBI Taxonomy" id="5127"/>
    <lineage>
        <taxon>Eukaryota</taxon>
        <taxon>Fungi</taxon>
        <taxon>Dikarya</taxon>
        <taxon>Ascomycota</taxon>
        <taxon>Pezizomycotina</taxon>
        <taxon>Sordariomycetes</taxon>
        <taxon>Hypocreomycetidae</taxon>
        <taxon>Hypocreales</taxon>
        <taxon>Nectriaceae</taxon>
        <taxon>Fusarium</taxon>
        <taxon>Fusarium fujikuroi species complex</taxon>
    </lineage>
</organism>
<evidence type="ECO:0000259" key="7">
    <source>
        <dbReference type="Pfam" id="PF01494"/>
    </source>
</evidence>
<dbReference type="PRINTS" id="PR00420">
    <property type="entry name" value="RNGMNOXGNASE"/>
</dbReference>
<reference evidence="8" key="1">
    <citation type="submission" date="2019-05" db="EMBL/GenBank/DDBJ databases">
        <authorList>
            <person name="Piombo E."/>
        </authorList>
    </citation>
    <scope>NUCLEOTIDE SEQUENCE</scope>
    <source>
        <strain evidence="8">C2S</strain>
    </source>
</reference>
<dbReference type="SFLD" id="SFLDS00005">
    <property type="entry name" value="Isoprenoid_Synthase_Type_I"/>
    <property type="match status" value="1"/>
</dbReference>
<dbReference type="Pfam" id="PF01494">
    <property type="entry name" value="FAD_binding_3"/>
    <property type="match status" value="1"/>
</dbReference>
<accession>A0A9Q9R9I5</accession>
<dbReference type="GO" id="GO:0008299">
    <property type="term" value="P:isoprenoid biosynthetic process"/>
    <property type="evidence" value="ECO:0007669"/>
    <property type="project" value="UniProtKB-ARBA"/>
</dbReference>
<keyword evidence="3" id="KW-0285">Flavoprotein</keyword>
<comment type="similarity">
    <text evidence="2">Belongs to the paxM FAD-dependent monooxygenase family.</text>
</comment>
<evidence type="ECO:0000256" key="6">
    <source>
        <dbReference type="ARBA" id="ARBA00023033"/>
    </source>
</evidence>
<sequence>MIATINGDTKINGKGHPTEVRIPDMFGSIMSATPMVNPHHFKVKAAADAFIADYLKMDKHEATKNRKADFCFCASAMAPHADAEALRTMVDWLNWIFYFDDDFDEGQLDRDPVAAEKEIRHTLAVLEEGAEIPDRELHPLRYLFRTIWDRVKERAYPDVQTQFKITHKRYLDGLLHQVEATRDGNGQPRTEEDYIRMRRRTVGGYPCISLIAYAHNVDLSQEAFEHPSVQECIAVGCDLAWIHNDIVSYKKDVKSGIEHNFITVLKKNGFTTQQAMDRAGELQDECYRRWYLALASMPIWGESIDREVLRYIEACHSFPLGDLLWSFQTGRYLGATEGYKLHETRVLDLYSVITMSAQKESSKLEVAIAGGGIAGLITAIALLKHPNVNVQVYERAPEFKEIGASIALGPNGLRTLDRLGVENALAEGFAQRQKSGHHMIYRHWKTGEVIDYDVHSTVKSKRHATARFHRAHLHQALLENLPEGIVHLGKTTVDVKADPDEGATLYFEDGTTATADIVIGADGLRSKVRKTFVPEHELHWTGWVAFRAVFDAERLKDLEYPKDAAHWAGHETTFFHSHLGKGLFTIVGGYHADPQDPKSPGKDAKWDEDGSVEEFKRLYQHWNPTIRAFIDATPYVKLFPNYAGAALDTWFFSNRVALVGDAAHTHGGSFAAGGSLAIDDAYALYRSLDHVWPPSSAQSGKPTKAQLAQVFELYEATRKPHLDKLLGIVHKNISGQRSNIERATTETDDQLRQRVKGRMDPSWISEHDVVAAFERAVERIEGRETTVEEPRARL</sequence>
<evidence type="ECO:0000256" key="1">
    <source>
        <dbReference type="ARBA" id="ARBA00006333"/>
    </source>
</evidence>
<dbReference type="Proteomes" id="UP000760494">
    <property type="component" value="Unassembled WGS sequence"/>
</dbReference>
<gene>
    <name evidence="8" type="ORF">C2S_332</name>
</gene>
<dbReference type="Gene3D" id="1.10.600.10">
    <property type="entry name" value="Farnesyl Diphosphate Synthase"/>
    <property type="match status" value="1"/>
</dbReference>
<dbReference type="GO" id="GO:0004497">
    <property type="term" value="F:monooxygenase activity"/>
    <property type="evidence" value="ECO:0007669"/>
    <property type="project" value="UniProtKB-KW"/>
</dbReference>
<protein>
    <recommendedName>
        <fullName evidence="7">FAD-binding domain-containing protein</fullName>
    </recommendedName>
</protein>
<comment type="caution">
    <text evidence="8">The sequence shown here is derived from an EMBL/GenBank/DDBJ whole genome shotgun (WGS) entry which is preliminary data.</text>
</comment>
<dbReference type="SFLD" id="SFLDG01020">
    <property type="entry name" value="Terpene_Cyclase_Like_2"/>
    <property type="match status" value="1"/>
</dbReference>
<dbReference type="InterPro" id="IPR050493">
    <property type="entry name" value="FAD-dep_Monooxygenase_BioMet"/>
</dbReference>
<dbReference type="PANTHER" id="PTHR13789:SF309">
    <property type="entry name" value="PUTATIVE (AFU_ORTHOLOGUE AFUA_6G14510)-RELATED"/>
    <property type="match status" value="1"/>
</dbReference>
<evidence type="ECO:0000256" key="4">
    <source>
        <dbReference type="ARBA" id="ARBA00022827"/>
    </source>
</evidence>
<evidence type="ECO:0000313" key="9">
    <source>
        <dbReference type="Proteomes" id="UP000760494"/>
    </source>
</evidence>
<proteinExistence type="inferred from homology"/>
<comment type="similarity">
    <text evidence="1">Belongs to the terpene synthase family.</text>
</comment>
<dbReference type="GO" id="GO:0010333">
    <property type="term" value="F:terpene synthase activity"/>
    <property type="evidence" value="ECO:0007669"/>
    <property type="project" value="InterPro"/>
</dbReference>
<keyword evidence="4" id="KW-0274">FAD</keyword>
<dbReference type="SUPFAM" id="SSF54373">
    <property type="entry name" value="FAD-linked reductases, C-terminal domain"/>
    <property type="match status" value="1"/>
</dbReference>
<dbReference type="PANTHER" id="PTHR13789">
    <property type="entry name" value="MONOOXYGENASE"/>
    <property type="match status" value="1"/>
</dbReference>
<keyword evidence="6" id="KW-0503">Monooxygenase</keyword>
<dbReference type="InterPro" id="IPR034686">
    <property type="entry name" value="Terpene_cyclase-like_2"/>
</dbReference>
<dbReference type="GO" id="GO:0071949">
    <property type="term" value="F:FAD binding"/>
    <property type="evidence" value="ECO:0007669"/>
    <property type="project" value="InterPro"/>
</dbReference>
<name>A0A9Q9R9I5_FUSFU</name>